<feature type="domain" description="FecR protein" evidence="2">
    <location>
        <begin position="106"/>
        <end position="197"/>
    </location>
</feature>
<dbReference type="Pfam" id="PF04773">
    <property type="entry name" value="FecR"/>
    <property type="match status" value="1"/>
</dbReference>
<dbReference type="Gene3D" id="3.55.50.30">
    <property type="match status" value="1"/>
</dbReference>
<dbReference type="GO" id="GO:0016989">
    <property type="term" value="F:sigma factor antagonist activity"/>
    <property type="evidence" value="ECO:0007669"/>
    <property type="project" value="TreeGrafter"/>
</dbReference>
<keyword evidence="1" id="KW-1133">Transmembrane helix</keyword>
<dbReference type="PIRSF" id="PIRSF018266">
    <property type="entry name" value="FecR"/>
    <property type="match status" value="1"/>
</dbReference>
<dbReference type="Proteomes" id="UP000179467">
    <property type="component" value="Unassembled WGS sequence"/>
</dbReference>
<proteinExistence type="predicted"/>
<dbReference type="AlphaFoldDB" id="A0A1S1HFM6"/>
<dbReference type="Gene3D" id="2.60.120.1440">
    <property type="match status" value="1"/>
</dbReference>
<evidence type="ECO:0000256" key="1">
    <source>
        <dbReference type="SAM" id="Phobius"/>
    </source>
</evidence>
<dbReference type="PANTHER" id="PTHR30273">
    <property type="entry name" value="PERIPLASMIC SIGNAL SENSOR AND SIGMA FACTOR ACTIVATOR FECR-RELATED"/>
    <property type="match status" value="1"/>
</dbReference>
<dbReference type="RefSeq" id="WP_139181718.1">
    <property type="nucleotide sequence ID" value="NZ_MIPT01000001.1"/>
</dbReference>
<name>A0A1S1HFM6_9SPHN</name>
<evidence type="ECO:0000313" key="3">
    <source>
        <dbReference type="EMBL" id="OHT20622.1"/>
    </source>
</evidence>
<dbReference type="InterPro" id="IPR006860">
    <property type="entry name" value="FecR"/>
</dbReference>
<accession>A0A1S1HFM6</accession>
<dbReference type="InterPro" id="IPR012373">
    <property type="entry name" value="Ferrdict_sens_TM"/>
</dbReference>
<keyword evidence="1" id="KW-0472">Membrane</keyword>
<feature type="transmembrane region" description="Helical" evidence="1">
    <location>
        <begin position="74"/>
        <end position="93"/>
    </location>
</feature>
<evidence type="ECO:0000313" key="4">
    <source>
        <dbReference type="Proteomes" id="UP000179467"/>
    </source>
</evidence>
<evidence type="ECO:0000259" key="2">
    <source>
        <dbReference type="Pfam" id="PF04773"/>
    </source>
</evidence>
<sequence length="314" mass="34527">MADLSEDSTIEWEAAQWVACRMGGEAFDEAGFDAWLAGDARRKPLFDTMWRRVMGADMDVALGAYRQRRRARHVALASAAGLLLACTGGYAAWPSVELFLAQPRHYASAEGGIREVVLEDGTRLTLAGGADIRVRYTGYDRVVELTQGTVFADVAHDARRPFRIDAGKARITDLGTRFEVSSNPVAVRVTVESGAVRLGANSWFGDRMDLSADQVAILTGSELSRIANVGAGGVARWRHEWVEYRDVPLSQVVYDLEGVSPLRIRIADEKLANRRVSGRVRLTDPVRQIDNLSVIHDFTITRHDGAIFLSSGKP</sequence>
<keyword evidence="1" id="KW-0812">Transmembrane</keyword>
<dbReference type="EMBL" id="MIPT01000001">
    <property type="protein sequence ID" value="OHT20622.1"/>
    <property type="molecule type" value="Genomic_DNA"/>
</dbReference>
<gene>
    <name evidence="3" type="ORF">BHE75_02621</name>
</gene>
<protein>
    <submittedName>
        <fullName evidence="3">Fec operon regulator FecR</fullName>
    </submittedName>
</protein>
<reference evidence="3 4" key="1">
    <citation type="submission" date="2016-09" db="EMBL/GenBank/DDBJ databases">
        <title>Metabolic pathway, cell adaptation mechanisms and a novel monoxygenase revealed through proteogenomic-transcription analysis of a Sphingomonas haloaromaticamans strain degrading the fungicide ortho-phenylphenol.</title>
        <authorList>
            <person name="Perruchon C."/>
            <person name="Papadopoulou E.S."/>
            <person name="Rousidou C."/>
            <person name="Vasileiadis S."/>
            <person name="Tanou G."/>
            <person name="Amoutzias G."/>
            <person name="Molassiotis A."/>
            <person name="Karpouzas D.G."/>
        </authorList>
    </citation>
    <scope>NUCLEOTIDE SEQUENCE [LARGE SCALE GENOMIC DNA]</scope>
    <source>
        <strain evidence="3 4">P3</strain>
    </source>
</reference>
<comment type="caution">
    <text evidence="3">The sequence shown here is derived from an EMBL/GenBank/DDBJ whole genome shotgun (WGS) entry which is preliminary data.</text>
</comment>
<dbReference type="PANTHER" id="PTHR30273:SF2">
    <property type="entry name" value="PROTEIN FECR"/>
    <property type="match status" value="1"/>
</dbReference>
<organism evidence="3 4">
    <name type="scientific">Edaphosphingomonas haloaromaticamans</name>
    <dbReference type="NCBI Taxonomy" id="653954"/>
    <lineage>
        <taxon>Bacteria</taxon>
        <taxon>Pseudomonadati</taxon>
        <taxon>Pseudomonadota</taxon>
        <taxon>Alphaproteobacteria</taxon>
        <taxon>Sphingomonadales</taxon>
        <taxon>Rhizorhabdaceae</taxon>
        <taxon>Edaphosphingomonas</taxon>
    </lineage>
</organism>
<dbReference type="OrthoDB" id="9798846at2"/>
<keyword evidence="4" id="KW-1185">Reference proteome</keyword>